<dbReference type="AlphaFoldDB" id="A0A371R1Y7"/>
<dbReference type="OrthoDB" id="11138at2157"/>
<dbReference type="SMART" id="SM00530">
    <property type="entry name" value="HTH_XRE"/>
    <property type="match status" value="1"/>
</dbReference>
<evidence type="ECO:0000313" key="5">
    <source>
        <dbReference type="Proteomes" id="UP000256877"/>
    </source>
</evidence>
<dbReference type="NCBIfam" id="TIGR00270">
    <property type="entry name" value="multiprotein bridging factor aMBF1"/>
    <property type="match status" value="1"/>
</dbReference>
<comment type="caution">
    <text evidence="4">The sequence shown here is derived from an EMBL/GenBank/DDBJ whole genome shotgun (WGS) entry which is preliminary data.</text>
</comment>
<dbReference type="Proteomes" id="UP000651120">
    <property type="component" value="Unassembled WGS sequence"/>
</dbReference>
<accession>A0A371R1Y7</accession>
<dbReference type="Pfam" id="PF01381">
    <property type="entry name" value="HTH_3"/>
    <property type="match status" value="1"/>
</dbReference>
<reference evidence="4 5" key="1">
    <citation type="submission" date="2017-07" db="EMBL/GenBank/DDBJ databases">
        <title>Draft genome sequence of aerobic hyperthermophilic archaea, Pyrobaculum aerophilum YKB31 and YKB32.</title>
        <authorList>
            <person name="Mochizuki T."/>
            <person name="Berliner A.J."/>
            <person name="Yoshida-Takashima Y."/>
            <person name="Takaki Y."/>
            <person name="Nunoura T."/>
            <person name="Takai K."/>
        </authorList>
    </citation>
    <scope>NUCLEOTIDE SEQUENCE [LARGE SCALE GENOMIC DNA]</scope>
    <source>
        <strain evidence="4 5">YKB32</strain>
    </source>
</reference>
<gene>
    <name evidence="4" type="ORF">CGL52_09275</name>
    <name evidence="3" type="ORF">HA333_12425</name>
</gene>
<name>A0A371R1Y7_9CREN</name>
<dbReference type="InterPro" id="IPR004451">
    <property type="entry name" value="MJ0586"/>
</dbReference>
<evidence type="ECO:0000313" key="4">
    <source>
        <dbReference type="EMBL" id="RFA97507.1"/>
    </source>
</evidence>
<sequence length="161" mass="17970">MYCEICGRPIEGEPIPVEVDKAVLYVCRSCATRYGKKVLPPPPQQQQKRPVLQRPKAAPRQLPLEMELVENYADIIKRARENLGLSRETLAAMLGVKETVLRRIEAGQLQPDFSLAKKLEKALGIRLLVEAREEGGAKAEGRLEKGLTLGEIAEIREDGEK</sequence>
<dbReference type="OMA" id="VQCEMCG"/>
<dbReference type="EMBL" id="DUJP01000038">
    <property type="protein sequence ID" value="HII48204.1"/>
    <property type="molecule type" value="Genomic_DNA"/>
</dbReference>
<dbReference type="SUPFAM" id="SSF47413">
    <property type="entry name" value="lambda repressor-like DNA-binding domains"/>
    <property type="match status" value="1"/>
</dbReference>
<dbReference type="InterPro" id="IPR010982">
    <property type="entry name" value="Lambda_DNA-bd_dom_sf"/>
</dbReference>
<reference evidence="3" key="2">
    <citation type="journal article" date="2020" name="bioRxiv">
        <title>A rank-normalized archaeal taxonomy based on genome phylogeny resolves widespread incomplete and uneven classifications.</title>
        <authorList>
            <person name="Rinke C."/>
            <person name="Chuvochina M."/>
            <person name="Mussig A.J."/>
            <person name="Chaumeil P.-A."/>
            <person name="Waite D.W."/>
            <person name="Whitman W.B."/>
            <person name="Parks D.H."/>
            <person name="Hugenholtz P."/>
        </authorList>
    </citation>
    <scope>NUCLEOTIDE SEQUENCE</scope>
    <source>
        <strain evidence="3">UBA8839</strain>
    </source>
</reference>
<protein>
    <submittedName>
        <fullName evidence="4">TIGR00270 family protein</fullName>
    </submittedName>
</protein>
<dbReference type="RefSeq" id="WP_011007497.1">
    <property type="nucleotide sequence ID" value="NZ_DAIOPL010000004.1"/>
</dbReference>
<dbReference type="GO" id="GO:0003677">
    <property type="term" value="F:DNA binding"/>
    <property type="evidence" value="ECO:0007669"/>
    <property type="project" value="InterPro"/>
</dbReference>
<dbReference type="GeneID" id="1465253"/>
<dbReference type="Gene3D" id="1.10.260.40">
    <property type="entry name" value="lambda repressor-like DNA-binding domains"/>
    <property type="match status" value="1"/>
</dbReference>
<feature type="region of interest" description="Disordered" evidence="1">
    <location>
        <begin position="37"/>
        <end position="57"/>
    </location>
</feature>
<dbReference type="InterPro" id="IPR001387">
    <property type="entry name" value="Cro/C1-type_HTH"/>
</dbReference>
<organism evidence="4 5">
    <name type="scientific">Pyrobaculum aerophilum</name>
    <dbReference type="NCBI Taxonomy" id="13773"/>
    <lineage>
        <taxon>Archaea</taxon>
        <taxon>Thermoproteota</taxon>
        <taxon>Thermoprotei</taxon>
        <taxon>Thermoproteales</taxon>
        <taxon>Thermoproteaceae</taxon>
        <taxon>Pyrobaculum</taxon>
    </lineage>
</organism>
<dbReference type="Proteomes" id="UP000256877">
    <property type="component" value="Unassembled WGS sequence"/>
</dbReference>
<feature type="compositionally biased region" description="Low complexity" evidence="1">
    <location>
        <begin position="45"/>
        <end position="56"/>
    </location>
</feature>
<evidence type="ECO:0000259" key="2">
    <source>
        <dbReference type="PROSITE" id="PS50943"/>
    </source>
</evidence>
<evidence type="ECO:0000256" key="1">
    <source>
        <dbReference type="SAM" id="MobiDB-lite"/>
    </source>
</evidence>
<dbReference type="CDD" id="cd00093">
    <property type="entry name" value="HTH_XRE"/>
    <property type="match status" value="1"/>
</dbReference>
<evidence type="ECO:0000313" key="3">
    <source>
        <dbReference type="EMBL" id="HII48204.1"/>
    </source>
</evidence>
<dbReference type="PROSITE" id="PS50943">
    <property type="entry name" value="HTH_CROC1"/>
    <property type="match status" value="1"/>
</dbReference>
<feature type="domain" description="HTH cro/C1-type" evidence="2">
    <location>
        <begin position="76"/>
        <end position="131"/>
    </location>
</feature>
<dbReference type="EMBL" id="NMUF01000026">
    <property type="protein sequence ID" value="RFA97507.1"/>
    <property type="molecule type" value="Genomic_DNA"/>
</dbReference>
<proteinExistence type="predicted"/>